<evidence type="ECO:0000256" key="3">
    <source>
        <dbReference type="ARBA" id="ARBA00023163"/>
    </source>
</evidence>
<dbReference type="InterPro" id="IPR036388">
    <property type="entry name" value="WH-like_DNA-bd_sf"/>
</dbReference>
<organism evidence="6 7">
    <name type="scientific">Oryzomicrobium terrae</name>
    <dbReference type="NCBI Taxonomy" id="1735038"/>
    <lineage>
        <taxon>Bacteria</taxon>
        <taxon>Pseudomonadati</taxon>
        <taxon>Pseudomonadota</taxon>
        <taxon>Betaproteobacteria</taxon>
        <taxon>Rhodocyclales</taxon>
        <taxon>Rhodocyclaceae</taxon>
        <taxon>Oryzomicrobium</taxon>
    </lineage>
</organism>
<protein>
    <submittedName>
        <fullName evidence="6">Transcriptional regulator, MarR family</fullName>
    </submittedName>
</protein>
<evidence type="ECO:0000256" key="1">
    <source>
        <dbReference type="ARBA" id="ARBA00023015"/>
    </source>
</evidence>
<gene>
    <name evidence="6" type="ORF">OTERR_23110</name>
</gene>
<feature type="region of interest" description="Disordered" evidence="4">
    <location>
        <begin position="157"/>
        <end position="176"/>
    </location>
</feature>
<dbReference type="InterPro" id="IPR000835">
    <property type="entry name" value="HTH_MarR-typ"/>
</dbReference>
<evidence type="ECO:0000313" key="6">
    <source>
        <dbReference type="EMBL" id="QEL65787.1"/>
    </source>
</evidence>
<dbReference type="RefSeq" id="WP_246154151.1">
    <property type="nucleotide sequence ID" value="NZ_CP022579.1"/>
</dbReference>
<dbReference type="EMBL" id="CP022579">
    <property type="protein sequence ID" value="QEL65787.1"/>
    <property type="molecule type" value="Genomic_DNA"/>
</dbReference>
<dbReference type="GO" id="GO:0003700">
    <property type="term" value="F:DNA-binding transcription factor activity"/>
    <property type="evidence" value="ECO:0007669"/>
    <property type="project" value="InterPro"/>
</dbReference>
<evidence type="ECO:0000313" key="7">
    <source>
        <dbReference type="Proteomes" id="UP000323671"/>
    </source>
</evidence>
<dbReference type="PROSITE" id="PS50995">
    <property type="entry name" value="HTH_MARR_2"/>
    <property type="match status" value="1"/>
</dbReference>
<reference evidence="6 7" key="1">
    <citation type="submission" date="2017-07" db="EMBL/GenBank/DDBJ databases">
        <title>Complete genome sequence of Oryzomicrobium terrae TPP412.</title>
        <authorList>
            <person name="Chiu L.-W."/>
            <person name="Lo K.-J."/>
            <person name="Tsai Y.-M."/>
            <person name="Lin S.-S."/>
            <person name="Kuo C.-H."/>
            <person name="Liu C.-T."/>
        </authorList>
    </citation>
    <scope>NUCLEOTIDE SEQUENCE [LARGE SCALE GENOMIC DNA]</scope>
    <source>
        <strain evidence="6 7">TPP412</strain>
    </source>
</reference>
<keyword evidence="2" id="KW-0238">DNA-binding</keyword>
<dbReference type="Pfam" id="PF12802">
    <property type="entry name" value="MarR_2"/>
    <property type="match status" value="1"/>
</dbReference>
<dbReference type="Gene3D" id="1.10.10.10">
    <property type="entry name" value="Winged helix-like DNA-binding domain superfamily/Winged helix DNA-binding domain"/>
    <property type="match status" value="1"/>
</dbReference>
<dbReference type="SMART" id="SM00347">
    <property type="entry name" value="HTH_MARR"/>
    <property type="match status" value="1"/>
</dbReference>
<accession>A0A5C1ECB0</accession>
<keyword evidence="3" id="KW-0804">Transcription</keyword>
<proteinExistence type="predicted"/>
<evidence type="ECO:0000256" key="2">
    <source>
        <dbReference type="ARBA" id="ARBA00023125"/>
    </source>
</evidence>
<keyword evidence="1" id="KW-0805">Transcription regulation</keyword>
<dbReference type="PRINTS" id="PR00598">
    <property type="entry name" value="HTHMARR"/>
</dbReference>
<name>A0A5C1ECB0_9RHOO</name>
<dbReference type="PANTHER" id="PTHR42756:SF1">
    <property type="entry name" value="TRANSCRIPTIONAL REPRESSOR OF EMRAB OPERON"/>
    <property type="match status" value="1"/>
</dbReference>
<sequence length="176" mass="18945">MNSPLTPPLPDALRHDAAPSEVEVLQQFRLIFRAVKRHFQSVEEACGVSGAQLWALAQIAGQPGIKVGELAKALAVHQTTASNLVDRLTRSGFIERRRSTRDQRVVELYPSHAGTTALGRAPEPLRGVLPDALAALTPAKRLQLSLLLTELTGLMQGQPGHDATRAVTLGDHGDDL</sequence>
<dbReference type="GO" id="GO:0003677">
    <property type="term" value="F:DNA binding"/>
    <property type="evidence" value="ECO:0007669"/>
    <property type="project" value="UniProtKB-KW"/>
</dbReference>
<feature type="domain" description="HTH marR-type" evidence="5">
    <location>
        <begin position="21"/>
        <end position="153"/>
    </location>
</feature>
<evidence type="ECO:0000256" key="4">
    <source>
        <dbReference type="SAM" id="MobiDB-lite"/>
    </source>
</evidence>
<keyword evidence="7" id="KW-1185">Reference proteome</keyword>
<dbReference type="InterPro" id="IPR036390">
    <property type="entry name" value="WH_DNA-bd_sf"/>
</dbReference>
<dbReference type="KEGG" id="otr:OTERR_23110"/>
<dbReference type="SUPFAM" id="SSF46785">
    <property type="entry name" value="Winged helix' DNA-binding domain"/>
    <property type="match status" value="1"/>
</dbReference>
<evidence type="ECO:0000259" key="5">
    <source>
        <dbReference type="PROSITE" id="PS50995"/>
    </source>
</evidence>
<dbReference type="AlphaFoldDB" id="A0A5C1ECB0"/>
<dbReference type="Proteomes" id="UP000323671">
    <property type="component" value="Chromosome"/>
</dbReference>
<dbReference type="PANTHER" id="PTHR42756">
    <property type="entry name" value="TRANSCRIPTIONAL REGULATOR, MARR"/>
    <property type="match status" value="1"/>
</dbReference>